<evidence type="ECO:0000313" key="7">
    <source>
        <dbReference type="Proteomes" id="UP000239522"/>
    </source>
</evidence>
<keyword evidence="2" id="KW-0805">Transcription regulation</keyword>
<dbReference type="SUPFAM" id="SSF88659">
    <property type="entry name" value="Sigma3 and sigma4 domains of RNA polymerase sigma factors"/>
    <property type="match status" value="1"/>
</dbReference>
<feature type="domain" description="RNA polymerase sigma-70 region 4" evidence="5">
    <location>
        <begin position="132"/>
        <end position="181"/>
    </location>
</feature>
<keyword evidence="3" id="KW-0731">Sigma factor</keyword>
<dbReference type="EMBL" id="MQUA01000013">
    <property type="protein sequence ID" value="PQB07413.1"/>
    <property type="molecule type" value="Genomic_DNA"/>
</dbReference>
<name>A0A2S7KY27_9FLAO</name>
<dbReference type="InterPro" id="IPR036388">
    <property type="entry name" value="WH-like_DNA-bd_sf"/>
</dbReference>
<dbReference type="GO" id="GO:0006352">
    <property type="term" value="P:DNA-templated transcription initiation"/>
    <property type="evidence" value="ECO:0007669"/>
    <property type="project" value="InterPro"/>
</dbReference>
<dbReference type="InterPro" id="IPR013325">
    <property type="entry name" value="RNA_pol_sigma_r2"/>
</dbReference>
<evidence type="ECO:0000256" key="1">
    <source>
        <dbReference type="ARBA" id="ARBA00010641"/>
    </source>
</evidence>
<dbReference type="NCBIfam" id="TIGR02937">
    <property type="entry name" value="sigma70-ECF"/>
    <property type="match status" value="1"/>
</dbReference>
<dbReference type="AlphaFoldDB" id="A0A2S7KY27"/>
<protein>
    <recommendedName>
        <fullName evidence="5">RNA polymerase sigma-70 region 4 domain-containing protein</fullName>
    </recommendedName>
</protein>
<dbReference type="Gene3D" id="1.10.1740.10">
    <property type="match status" value="1"/>
</dbReference>
<dbReference type="PANTHER" id="PTHR43133:SF46">
    <property type="entry name" value="RNA POLYMERASE SIGMA-70 FACTOR ECF SUBFAMILY"/>
    <property type="match status" value="1"/>
</dbReference>
<dbReference type="RefSeq" id="WP_170062769.1">
    <property type="nucleotide sequence ID" value="NZ_MQUA01000013.1"/>
</dbReference>
<organism evidence="6 7">
    <name type="scientific">Polaribacter filamentus</name>
    <dbReference type="NCBI Taxonomy" id="53483"/>
    <lineage>
        <taxon>Bacteria</taxon>
        <taxon>Pseudomonadati</taxon>
        <taxon>Bacteroidota</taxon>
        <taxon>Flavobacteriia</taxon>
        <taxon>Flavobacteriales</taxon>
        <taxon>Flavobacteriaceae</taxon>
    </lineage>
</organism>
<dbReference type="Pfam" id="PF04545">
    <property type="entry name" value="Sigma70_r4"/>
    <property type="match status" value="1"/>
</dbReference>
<dbReference type="Proteomes" id="UP000239522">
    <property type="component" value="Unassembled WGS sequence"/>
</dbReference>
<evidence type="ECO:0000256" key="2">
    <source>
        <dbReference type="ARBA" id="ARBA00023015"/>
    </source>
</evidence>
<dbReference type="Gene3D" id="1.10.10.10">
    <property type="entry name" value="Winged helix-like DNA-binding domain superfamily/Winged helix DNA-binding domain"/>
    <property type="match status" value="1"/>
</dbReference>
<dbReference type="InterPro" id="IPR007630">
    <property type="entry name" value="RNA_pol_sigma70_r4"/>
</dbReference>
<accession>A0A2S7KY27</accession>
<dbReference type="PANTHER" id="PTHR43133">
    <property type="entry name" value="RNA POLYMERASE ECF-TYPE SIGMA FACTO"/>
    <property type="match status" value="1"/>
</dbReference>
<dbReference type="CDD" id="cd06171">
    <property type="entry name" value="Sigma70_r4"/>
    <property type="match status" value="1"/>
</dbReference>
<evidence type="ECO:0000256" key="3">
    <source>
        <dbReference type="ARBA" id="ARBA00023082"/>
    </source>
</evidence>
<keyword evidence="7" id="KW-1185">Reference proteome</keyword>
<dbReference type="InterPro" id="IPR013324">
    <property type="entry name" value="RNA_pol_sigma_r3/r4-like"/>
</dbReference>
<dbReference type="InterPro" id="IPR039425">
    <property type="entry name" value="RNA_pol_sigma-70-like"/>
</dbReference>
<comment type="caution">
    <text evidence="6">The sequence shown here is derived from an EMBL/GenBank/DDBJ whole genome shotgun (WGS) entry which is preliminary data.</text>
</comment>
<reference evidence="6 7" key="1">
    <citation type="submission" date="2016-11" db="EMBL/GenBank/DDBJ databases">
        <title>Trade-off between light-utilization and light-protection in marine flavobacteria.</title>
        <authorList>
            <person name="Kumagai Y."/>
        </authorList>
    </citation>
    <scope>NUCLEOTIDE SEQUENCE [LARGE SCALE GENOMIC DNA]</scope>
    <source>
        <strain evidence="6 7">ATCC 700397</strain>
    </source>
</reference>
<evidence type="ECO:0000259" key="5">
    <source>
        <dbReference type="Pfam" id="PF04545"/>
    </source>
</evidence>
<gene>
    <name evidence="6" type="ORF">BST83_09755</name>
</gene>
<evidence type="ECO:0000256" key="4">
    <source>
        <dbReference type="ARBA" id="ARBA00023163"/>
    </source>
</evidence>
<dbReference type="SUPFAM" id="SSF88946">
    <property type="entry name" value="Sigma2 domain of RNA polymerase sigma factors"/>
    <property type="match status" value="1"/>
</dbReference>
<keyword evidence="4" id="KW-0804">Transcription</keyword>
<dbReference type="InterPro" id="IPR014284">
    <property type="entry name" value="RNA_pol_sigma-70_dom"/>
</dbReference>
<proteinExistence type="inferred from homology"/>
<evidence type="ECO:0000313" key="6">
    <source>
        <dbReference type="EMBL" id="PQB07413.1"/>
    </source>
</evidence>
<comment type="similarity">
    <text evidence="1">Belongs to the sigma-70 factor family. ECF subfamily.</text>
</comment>
<sequence>MKDSKNIDIFLWSKLKEGNTSAIGDLYNNYVHELFRYGIQFTTDKTEVMDSIHDLFLNLYKYRKKLADTNNVQYYLMRCLKNEILKKSKNKVFKNSSPLDENMQSNQFCTSIEDTLIAEEISNDKIFHLNTALNSLSKKQRHVLFLKFNEEKNYNEIATILGVSIETSRTIIYRAIKKLRKNMLTFILVFSNFFKKNCLYNLLFSLIQIVTKLKCTVKLQTCV</sequence>
<dbReference type="GO" id="GO:0016987">
    <property type="term" value="F:sigma factor activity"/>
    <property type="evidence" value="ECO:0007669"/>
    <property type="project" value="UniProtKB-KW"/>
</dbReference>